<dbReference type="InterPro" id="IPR008984">
    <property type="entry name" value="SMAD_FHA_dom_sf"/>
</dbReference>
<accession>A0A0M8MRE8</accession>
<dbReference type="Proteomes" id="UP000037737">
    <property type="component" value="Unassembled WGS sequence"/>
</dbReference>
<dbReference type="Pfam" id="PF00498">
    <property type="entry name" value="FHA"/>
    <property type="match status" value="1"/>
</dbReference>
<evidence type="ECO:0000313" key="4">
    <source>
        <dbReference type="Proteomes" id="UP000037737"/>
    </source>
</evidence>
<dbReference type="EMBL" id="LAVO01000001">
    <property type="protein sequence ID" value="KOS12131.1"/>
    <property type="molecule type" value="Genomic_DNA"/>
</dbReference>
<reference evidence="3" key="1">
    <citation type="submission" date="2015-04" db="EMBL/GenBank/DDBJ databases">
        <title>Complete genome sequence of Microbacterium chocolatum SIT 101, a bacterium enantioselectively hydrolyzing mesomeric diesters.</title>
        <authorList>
            <person name="Li X."/>
            <person name="Xu Y."/>
        </authorList>
    </citation>
    <scope>NUCLEOTIDE SEQUENCE [LARGE SCALE GENOMIC DNA]</scope>
    <source>
        <strain evidence="3">SIT 101</strain>
    </source>
</reference>
<protein>
    <recommendedName>
        <fullName evidence="2">FHA domain-containing protein</fullName>
    </recommendedName>
</protein>
<dbReference type="PROSITE" id="PS50006">
    <property type="entry name" value="FHA_DOMAIN"/>
    <property type="match status" value="1"/>
</dbReference>
<dbReference type="OrthoDB" id="4820057at2"/>
<evidence type="ECO:0000259" key="2">
    <source>
        <dbReference type="PROSITE" id="PS50006"/>
    </source>
</evidence>
<gene>
    <name evidence="3" type="ORF">XI38_01680</name>
</gene>
<evidence type="ECO:0000313" key="3">
    <source>
        <dbReference type="EMBL" id="KOS12131.1"/>
    </source>
</evidence>
<organism evidence="3 4">
    <name type="scientific">Microbacterium aurantiacum</name>
    <dbReference type="NCBI Taxonomy" id="162393"/>
    <lineage>
        <taxon>Bacteria</taxon>
        <taxon>Bacillati</taxon>
        <taxon>Actinomycetota</taxon>
        <taxon>Actinomycetes</taxon>
        <taxon>Micrococcales</taxon>
        <taxon>Microbacteriaceae</taxon>
        <taxon>Microbacterium</taxon>
    </lineage>
</organism>
<dbReference type="InterPro" id="IPR000253">
    <property type="entry name" value="FHA_dom"/>
</dbReference>
<comment type="caution">
    <text evidence="3">The sequence shown here is derived from an EMBL/GenBank/DDBJ whole genome shotgun (WGS) entry which is preliminary data.</text>
</comment>
<dbReference type="SUPFAM" id="SSF49879">
    <property type="entry name" value="SMAD/FHA domain"/>
    <property type="match status" value="1"/>
</dbReference>
<feature type="domain" description="FHA" evidence="2">
    <location>
        <begin position="41"/>
        <end position="93"/>
    </location>
</feature>
<evidence type="ECO:0000256" key="1">
    <source>
        <dbReference type="ARBA" id="ARBA00022553"/>
    </source>
</evidence>
<name>A0A0M8MRE8_9MICO</name>
<proteinExistence type="predicted"/>
<keyword evidence="4" id="KW-1185">Reference proteome</keyword>
<dbReference type="AlphaFoldDB" id="A0A0M8MRE8"/>
<dbReference type="KEGG" id="mcw:A8L33_04605"/>
<keyword evidence="1" id="KW-0597">Phosphoprotein</keyword>
<sequence>MVEPVSGLDEDVEATRVTLAPAPVLHLAFNTQRTVTAPSRVIIGRDPRDLGGRHPVAVVSPGRQLSRTHAAIEVNDAGQILVTALDTPNGVELLTAPPQWLTPDTPTVIPDGTKLLLGDVECVVTLT</sequence>
<dbReference type="PATRIC" id="fig|84292.3.peg.351"/>
<dbReference type="Gene3D" id="2.60.200.20">
    <property type="match status" value="1"/>
</dbReference>